<dbReference type="EMBL" id="VKKU01000002">
    <property type="protein sequence ID" value="TSB01889.1"/>
    <property type="molecule type" value="Genomic_DNA"/>
</dbReference>
<proteinExistence type="predicted"/>
<gene>
    <name evidence="1" type="ORF">FOM92_12050</name>
</gene>
<accession>A0A553WB20</accession>
<dbReference type="Proteomes" id="UP000320160">
    <property type="component" value="Unassembled WGS sequence"/>
</dbReference>
<reference evidence="1 2" key="1">
    <citation type="submission" date="2019-07" db="EMBL/GenBank/DDBJ databases">
        <authorList>
            <person name="Park M."/>
        </authorList>
    </citation>
    <scope>NUCLEOTIDE SEQUENCE [LARGE SCALE GENOMIC DNA]</scope>
    <source>
        <strain evidence="1 2">KCTC32445</strain>
    </source>
</reference>
<sequence length="136" mass="14914">MTPMVAELLKLGGSIAAILFLAWLARKLGLGGDVRIRSEEQARAIAEEIICGFDPVDIAIDKAGIGALMRDAQGRHLLVRRHGAHFAGRLLDNHSETRLDQNFLTVGTGERTFGRVTLNLGKDAQYWASGLRHLRT</sequence>
<dbReference type="OrthoDB" id="7391222at2"/>
<protein>
    <submittedName>
        <fullName evidence="1">Uncharacterized protein</fullName>
    </submittedName>
</protein>
<dbReference type="AlphaFoldDB" id="A0A553WB20"/>
<name>A0A553WB20_9SPHN</name>
<keyword evidence="2" id="KW-1185">Reference proteome</keyword>
<comment type="caution">
    <text evidence="1">The sequence shown here is derived from an EMBL/GenBank/DDBJ whole genome shotgun (WGS) entry which is preliminary data.</text>
</comment>
<dbReference type="RefSeq" id="WP_143777109.1">
    <property type="nucleotide sequence ID" value="NZ_OZ260107.1"/>
</dbReference>
<evidence type="ECO:0000313" key="1">
    <source>
        <dbReference type="EMBL" id="TSB01889.1"/>
    </source>
</evidence>
<evidence type="ECO:0000313" key="2">
    <source>
        <dbReference type="Proteomes" id="UP000320160"/>
    </source>
</evidence>
<organism evidence="1 2">
    <name type="scientific">Sphingorhabdus contaminans</name>
    <dbReference type="NCBI Taxonomy" id="1343899"/>
    <lineage>
        <taxon>Bacteria</taxon>
        <taxon>Pseudomonadati</taxon>
        <taxon>Pseudomonadota</taxon>
        <taxon>Alphaproteobacteria</taxon>
        <taxon>Sphingomonadales</taxon>
        <taxon>Sphingomonadaceae</taxon>
        <taxon>Sphingorhabdus</taxon>
    </lineage>
</organism>